<comment type="caution">
    <text evidence="2">The sequence shown here is derived from an EMBL/GenBank/DDBJ whole genome shotgun (WGS) entry which is preliminary data.</text>
</comment>
<proteinExistence type="predicted"/>
<feature type="region of interest" description="Disordered" evidence="1">
    <location>
        <begin position="1"/>
        <end position="21"/>
    </location>
</feature>
<evidence type="ECO:0000313" key="2">
    <source>
        <dbReference type="EMBL" id="RNA67187.1"/>
    </source>
</evidence>
<dbReference type="Gene3D" id="3.10.450.390">
    <property type="entry name" value="Protein of unknown function DUF3889"/>
    <property type="match status" value="1"/>
</dbReference>
<dbReference type="Pfam" id="PF13028">
    <property type="entry name" value="DUF3889"/>
    <property type="match status" value="1"/>
</dbReference>
<protein>
    <submittedName>
        <fullName evidence="2">DUF3889 domain-containing protein</fullName>
    </submittedName>
</protein>
<dbReference type="OrthoDB" id="2377048at2"/>
<organism evidence="2 3">
    <name type="scientific">Alteribacter keqinensis</name>
    <dbReference type="NCBI Taxonomy" id="2483800"/>
    <lineage>
        <taxon>Bacteria</taxon>
        <taxon>Bacillati</taxon>
        <taxon>Bacillota</taxon>
        <taxon>Bacilli</taxon>
        <taxon>Bacillales</taxon>
        <taxon>Bacillaceae</taxon>
        <taxon>Alteribacter</taxon>
    </lineage>
</organism>
<name>A0A3M7TQA0_9BACI</name>
<keyword evidence="3" id="KW-1185">Reference proteome</keyword>
<evidence type="ECO:0000313" key="3">
    <source>
        <dbReference type="Proteomes" id="UP000278746"/>
    </source>
</evidence>
<gene>
    <name evidence="2" type="ORF">EBO34_16140</name>
</gene>
<accession>A0A3M7TQA0</accession>
<sequence>MVSALEKEGEGLPAQREQQEEPAYAKWGKLAVEKVKERYPEAKVVDYLHMGREELGEGKASEKFKLWLRGEEREFGVFVTITFEEDSDEVIVIEYEETDR</sequence>
<dbReference type="EMBL" id="RHIB01000003">
    <property type="protein sequence ID" value="RNA67187.1"/>
    <property type="molecule type" value="Genomic_DNA"/>
</dbReference>
<evidence type="ECO:0000256" key="1">
    <source>
        <dbReference type="SAM" id="MobiDB-lite"/>
    </source>
</evidence>
<dbReference type="InterPro" id="IPR024987">
    <property type="entry name" value="DUF3889"/>
</dbReference>
<dbReference type="AlphaFoldDB" id="A0A3M7TQA0"/>
<dbReference type="Proteomes" id="UP000278746">
    <property type="component" value="Unassembled WGS sequence"/>
</dbReference>
<reference evidence="2 3" key="1">
    <citation type="submission" date="2018-10" db="EMBL/GenBank/DDBJ databases">
        <title>Bacillus Keqinensis sp. nov., a moderately halophilic bacterium isolated from a saline-alkaline lake.</title>
        <authorList>
            <person name="Wang H."/>
        </authorList>
    </citation>
    <scope>NUCLEOTIDE SEQUENCE [LARGE SCALE GENOMIC DNA]</scope>
    <source>
        <strain evidence="2 3">KQ-3</strain>
    </source>
</reference>
<feature type="compositionally biased region" description="Basic and acidic residues" evidence="1">
    <location>
        <begin position="1"/>
        <end position="10"/>
    </location>
</feature>